<keyword evidence="2" id="KW-1185">Reference proteome</keyword>
<dbReference type="EMBL" id="CCYA01000089">
    <property type="protein sequence ID" value="CEH11970.1"/>
    <property type="molecule type" value="Genomic_DNA"/>
</dbReference>
<protein>
    <submittedName>
        <fullName evidence="1">Uncharacterized protein</fullName>
    </submittedName>
</protein>
<dbReference type="Proteomes" id="UP000054845">
    <property type="component" value="Unassembled WGS sequence"/>
</dbReference>
<dbReference type="OrthoDB" id="10465834at2759"/>
<accession>A0A0N7L8U6</accession>
<reference evidence="1 2" key="1">
    <citation type="submission" date="2014-09" db="EMBL/GenBank/DDBJ databases">
        <authorList>
            <person name="Magalhaes I.L.F."/>
            <person name="Oliveira U."/>
            <person name="Santos F.R."/>
            <person name="Vidigal T.H.D.A."/>
            <person name="Brescovit A.D."/>
            <person name="Santos A.J."/>
        </authorList>
    </citation>
    <scope>NUCLEOTIDE SEQUENCE [LARGE SCALE GENOMIC DNA]</scope>
</reference>
<organism evidence="1 2">
    <name type="scientific">Ceraceosorus bombacis</name>
    <dbReference type="NCBI Taxonomy" id="401625"/>
    <lineage>
        <taxon>Eukaryota</taxon>
        <taxon>Fungi</taxon>
        <taxon>Dikarya</taxon>
        <taxon>Basidiomycota</taxon>
        <taxon>Ustilaginomycotina</taxon>
        <taxon>Exobasidiomycetes</taxon>
        <taxon>Ceraceosorales</taxon>
        <taxon>Ceraceosoraceae</taxon>
        <taxon>Ceraceosorus</taxon>
    </lineage>
</organism>
<dbReference type="AlphaFoldDB" id="A0A0N7L8U6"/>
<proteinExistence type="predicted"/>
<sequence>MASPACRDTAIETAASSAFQLKIDFIGDLAACAGSHGAQLLLRRDNTTKASPRKWRQRKVRFLARDHAGIRRNGHKCPTNSHIPRQSVVRMLLDAARERCPGTVLNERI</sequence>
<evidence type="ECO:0000313" key="1">
    <source>
        <dbReference type="EMBL" id="CEH11970.1"/>
    </source>
</evidence>
<name>A0A0N7L8U6_9BASI</name>
<evidence type="ECO:0000313" key="2">
    <source>
        <dbReference type="Proteomes" id="UP000054845"/>
    </source>
</evidence>